<feature type="compositionally biased region" description="Low complexity" evidence="1">
    <location>
        <begin position="98"/>
        <end position="111"/>
    </location>
</feature>
<evidence type="ECO:0000256" key="1">
    <source>
        <dbReference type="SAM" id="MobiDB-lite"/>
    </source>
</evidence>
<keyword evidence="4" id="KW-1185">Reference proteome</keyword>
<reference evidence="2 4" key="1">
    <citation type="submission" date="2008-03" db="EMBL/GenBank/DDBJ databases">
        <title>Annotation of Ixodes scapularis.</title>
        <authorList>
            <consortium name="Ixodes scapularis Genome Project Consortium"/>
            <person name="Caler E."/>
            <person name="Hannick L.I."/>
            <person name="Bidwell S."/>
            <person name="Joardar V."/>
            <person name="Thiagarajan M."/>
            <person name="Amedeo P."/>
            <person name="Galinsky K.J."/>
            <person name="Schobel S."/>
            <person name="Inman J."/>
            <person name="Hostetler J."/>
            <person name="Miller J."/>
            <person name="Hammond M."/>
            <person name="Megy K."/>
            <person name="Lawson D."/>
            <person name="Kodira C."/>
            <person name="Sutton G."/>
            <person name="Meyer J."/>
            <person name="Hill C.A."/>
            <person name="Birren B."/>
            <person name="Nene V."/>
            <person name="Collins F."/>
            <person name="Alarcon-Chaidez F."/>
            <person name="Wikel S."/>
            <person name="Strausberg R."/>
        </authorList>
    </citation>
    <scope>NUCLEOTIDE SEQUENCE [LARGE SCALE GENOMIC DNA]</scope>
    <source>
        <strain evidence="4">Wikel</strain>
        <strain evidence="2">Wikel colony</strain>
    </source>
</reference>
<dbReference type="EnsemblMetazoa" id="ISCW022166-RA">
    <property type="protein sequence ID" value="ISCW022166-PA"/>
    <property type="gene ID" value="ISCW022166"/>
</dbReference>
<keyword evidence="5" id="KW-1267">Proteomics identification</keyword>
<evidence type="ECO:0007829" key="5">
    <source>
        <dbReference type="PeptideAtlas" id="B7QD07"/>
    </source>
</evidence>
<feature type="compositionally biased region" description="Basic and acidic residues" evidence="1">
    <location>
        <begin position="172"/>
        <end position="183"/>
    </location>
</feature>
<reference evidence="3" key="2">
    <citation type="submission" date="2020-05" db="UniProtKB">
        <authorList>
            <consortium name="EnsemblMetazoa"/>
        </authorList>
    </citation>
    <scope>IDENTIFICATION</scope>
    <source>
        <strain evidence="3">wikel</strain>
    </source>
</reference>
<feature type="non-terminal residue" evidence="2">
    <location>
        <position position="1"/>
    </location>
</feature>
<feature type="non-terminal residue" evidence="2">
    <location>
        <position position="272"/>
    </location>
</feature>
<evidence type="ECO:0000313" key="4">
    <source>
        <dbReference type="Proteomes" id="UP000001555"/>
    </source>
</evidence>
<dbReference type="VEuPathDB" id="VectorBase:ISCP_012533"/>
<evidence type="ECO:0000313" key="2">
    <source>
        <dbReference type="EMBL" id="EEC16729.1"/>
    </source>
</evidence>
<accession>B7QD07</accession>
<feature type="compositionally biased region" description="Polar residues" evidence="1">
    <location>
        <begin position="88"/>
        <end position="97"/>
    </location>
</feature>
<dbReference type="AlphaFoldDB" id="B7QD07"/>
<feature type="compositionally biased region" description="Polar residues" evidence="1">
    <location>
        <begin position="14"/>
        <end position="41"/>
    </location>
</feature>
<organism>
    <name type="scientific">Ixodes scapularis</name>
    <name type="common">Black-legged tick</name>
    <name type="synonym">Deer tick</name>
    <dbReference type="NCBI Taxonomy" id="6945"/>
    <lineage>
        <taxon>Eukaryota</taxon>
        <taxon>Metazoa</taxon>
        <taxon>Ecdysozoa</taxon>
        <taxon>Arthropoda</taxon>
        <taxon>Chelicerata</taxon>
        <taxon>Arachnida</taxon>
        <taxon>Acari</taxon>
        <taxon>Parasitiformes</taxon>
        <taxon>Ixodida</taxon>
        <taxon>Ixodoidea</taxon>
        <taxon>Ixodidae</taxon>
        <taxon>Ixodinae</taxon>
        <taxon>Ixodes</taxon>
    </lineage>
</organism>
<dbReference type="EMBL" id="DS910653">
    <property type="protein sequence ID" value="EEC16729.1"/>
    <property type="molecule type" value="Genomic_DNA"/>
</dbReference>
<dbReference type="EMBL" id="ABJB010132551">
    <property type="status" value="NOT_ANNOTATED_CDS"/>
    <property type="molecule type" value="Genomic_DNA"/>
</dbReference>
<sequence>TMPSRSRSTIERGQLQSIPNSSAAGNHSSPVKTMGQNANSKGDSKKIVTRNARSRVQMQTSSSATQDAKTKRGTRQKNTLAEKRSTSGKHTTVTKELSFSSPSAVNSSNRSTHLQEETRTRSSERVPKKRDLVSGTSGTLPEKAEGSWLTAANQQKETKKKAGSSSAAGKSADLRVEKEKEAALKVVSQPKHSDDRSSSAGILLTTSTASKRTKAAARRKPAPFLRKIEPSLATAAVTAGKGTLKRKRQLRKVAEALAAAAAPSDDIYGSLV</sequence>
<feature type="compositionally biased region" description="Basic residues" evidence="1">
    <location>
        <begin position="211"/>
        <end position="221"/>
    </location>
</feature>
<proteinExistence type="evidence at protein level"/>
<feature type="region of interest" description="Disordered" evidence="1">
    <location>
        <begin position="1"/>
        <end position="223"/>
    </location>
</feature>
<feature type="compositionally biased region" description="Basic and acidic residues" evidence="1">
    <location>
        <begin position="113"/>
        <end position="132"/>
    </location>
</feature>
<dbReference type="OrthoDB" id="10655823at2759"/>
<gene>
    <name evidence="2" type="ORF">IscW_ISCW022166</name>
</gene>
<protein>
    <submittedName>
        <fullName evidence="2 3">Uncharacterized protein</fullName>
    </submittedName>
</protein>
<dbReference type="Proteomes" id="UP000001555">
    <property type="component" value="Unassembled WGS sequence"/>
</dbReference>
<dbReference type="VEuPathDB" id="VectorBase:ISCI022166"/>
<dbReference type="HOGENOM" id="CLU_1025154_0_0_1"/>
<dbReference type="InParanoid" id="B7QD07"/>
<dbReference type="PaxDb" id="6945-B7QD07"/>
<feature type="compositionally biased region" description="Polar residues" evidence="1">
    <location>
        <begin position="54"/>
        <end position="67"/>
    </location>
</feature>
<name>B7QD07_IXOSC</name>
<dbReference type="VEuPathDB" id="VectorBase:ISCW022166"/>
<evidence type="ECO:0000313" key="3">
    <source>
        <dbReference type="EnsemblMetazoa" id="ISCW022166-PA"/>
    </source>
</evidence>